<reference evidence="8" key="2">
    <citation type="submission" date="2012-03" db="EMBL/GenBank/DDBJ databases">
        <title>Genome sequence of the fruiting myxobacterium Corallococcus coralloides DSM 2259.</title>
        <authorList>
            <person name="Huntley S."/>
            <person name="Zhang Y."/>
            <person name="Treuner-Lange A."/>
            <person name="Sensen C.W."/>
            <person name="Sogaard-Andersen L."/>
        </authorList>
    </citation>
    <scope>NUCLEOTIDE SEQUENCE [LARGE SCALE GENOMIC DNA]</scope>
    <source>
        <strain evidence="8">ATCC 25202 / DSM 2259 / NBRC 100086 / M2</strain>
    </source>
</reference>
<dbReference type="STRING" id="1144275.COCOR_04374"/>
<evidence type="ECO:0000256" key="4">
    <source>
        <dbReference type="ARBA" id="ARBA00023235"/>
    </source>
</evidence>
<evidence type="ECO:0000259" key="6">
    <source>
        <dbReference type="Pfam" id="PF00425"/>
    </source>
</evidence>
<dbReference type="PANTHER" id="PTHR42839:SF2">
    <property type="entry name" value="ISOCHORISMATE SYNTHASE ENTC"/>
    <property type="match status" value="1"/>
</dbReference>
<dbReference type="InParanoid" id="H8N1Y6"/>
<dbReference type="GO" id="GO:0009697">
    <property type="term" value="P:salicylic acid biosynthetic process"/>
    <property type="evidence" value="ECO:0007669"/>
    <property type="project" value="TreeGrafter"/>
</dbReference>
<keyword evidence="8" id="KW-1185">Reference proteome</keyword>
<organism evidence="7 8">
    <name type="scientific">Corallococcus coralloides (strain ATCC 25202 / DSM 2259 / NBRC 100086 / M2)</name>
    <name type="common">Myxococcus coralloides</name>
    <dbReference type="NCBI Taxonomy" id="1144275"/>
    <lineage>
        <taxon>Bacteria</taxon>
        <taxon>Pseudomonadati</taxon>
        <taxon>Myxococcota</taxon>
        <taxon>Myxococcia</taxon>
        <taxon>Myxococcales</taxon>
        <taxon>Cystobacterineae</taxon>
        <taxon>Myxococcaceae</taxon>
        <taxon>Corallococcus</taxon>
    </lineage>
</organism>
<reference evidence="7 8" key="1">
    <citation type="journal article" date="2012" name="J. Bacteriol.">
        <title>Complete Genome Sequence of the Fruiting Myxobacterium Corallococcus coralloides DSM 2259.</title>
        <authorList>
            <person name="Huntley S."/>
            <person name="Zhang Y."/>
            <person name="Treuner-Lange A."/>
            <person name="Kneip S."/>
            <person name="Sensen C.W."/>
            <person name="Sogaard-Andersen L."/>
        </authorList>
    </citation>
    <scope>NUCLEOTIDE SEQUENCE [LARGE SCALE GENOMIC DNA]</scope>
    <source>
        <strain evidence="8">ATCC 25202 / DSM 2259 / NBRC 100086 / M2</strain>
    </source>
</reference>
<evidence type="ECO:0000256" key="5">
    <source>
        <dbReference type="ARBA" id="ARBA00041564"/>
    </source>
</evidence>
<dbReference type="GO" id="GO:0008909">
    <property type="term" value="F:isochorismate synthase activity"/>
    <property type="evidence" value="ECO:0007669"/>
    <property type="project" value="UniProtKB-EC"/>
</dbReference>
<dbReference type="Pfam" id="PF00425">
    <property type="entry name" value="Chorismate_bind"/>
    <property type="match status" value="1"/>
</dbReference>
<evidence type="ECO:0000256" key="2">
    <source>
        <dbReference type="ARBA" id="ARBA00005297"/>
    </source>
</evidence>
<dbReference type="KEGG" id="ccx:COCOR_04374"/>
<dbReference type="InterPro" id="IPR004561">
    <property type="entry name" value="IsoChor_synthase"/>
</dbReference>
<dbReference type="EMBL" id="CP003389">
    <property type="protein sequence ID" value="AFE08577.1"/>
    <property type="molecule type" value="Genomic_DNA"/>
</dbReference>
<dbReference type="Gene3D" id="3.60.120.10">
    <property type="entry name" value="Anthranilate synthase"/>
    <property type="match status" value="1"/>
</dbReference>
<dbReference type="InterPro" id="IPR005801">
    <property type="entry name" value="ADC_synthase"/>
</dbReference>
<dbReference type="eggNOG" id="COG1169">
    <property type="taxonomic scope" value="Bacteria"/>
</dbReference>
<evidence type="ECO:0000256" key="1">
    <source>
        <dbReference type="ARBA" id="ARBA00000799"/>
    </source>
</evidence>
<evidence type="ECO:0000313" key="7">
    <source>
        <dbReference type="EMBL" id="AFE08577.1"/>
    </source>
</evidence>
<evidence type="ECO:0000256" key="3">
    <source>
        <dbReference type="ARBA" id="ARBA00012824"/>
    </source>
</evidence>
<dbReference type="PANTHER" id="PTHR42839">
    <property type="entry name" value="ISOCHORISMATE SYNTHASE ENTC"/>
    <property type="match status" value="1"/>
</dbReference>
<dbReference type="NCBIfam" id="TIGR00543">
    <property type="entry name" value="isochor_syn"/>
    <property type="match status" value="1"/>
</dbReference>
<dbReference type="EC" id="5.4.4.2" evidence="3"/>
<keyword evidence="4" id="KW-0413">Isomerase</keyword>
<name>H8N1Y6_CORCM</name>
<sequence>MICVSTVEPHWACNAPAAFAFSPLTSPTSRPELRMIPDTKIVERQPDARTVDGVVGAPAVAREPEQEALSSRLLRDYDAGAFFFASPKRTMLARGVFATVPDAGGANSLDGLPERVAAVLNASRDAAHDIPVAVGAVPFDGKVPAHLVVPMTIQRAGPMVFDGAAAARSPLAGQYTLRPVPEPSAYKDGVAAALKLMQEGPLRKVVLSRSLHVDTAAPVDLRQLLHNLARRNPHGYTFAVDLPQHADAAPGAGRRTLIGASPELLVARSGLQVMANPLAGSAARSADPVEDQARATRLMASPKDLHEHAVVIDAVAEALRPFCKTLDVPKGPSLVSTQTMWHLSTRITGELKDPSITSLTLALAMHPTPAVCGHPTALAHEAIGNIEPFHRGYFTGTVGWCDANGDGQWAVTIRCAEADDRTLRLFAGAGIVVGSTPEAELAETEAKFRTMLQAMGLGLEVQP</sequence>
<dbReference type="InterPro" id="IPR015890">
    <property type="entry name" value="Chorismate_C"/>
</dbReference>
<dbReference type="Proteomes" id="UP000007587">
    <property type="component" value="Chromosome"/>
</dbReference>
<gene>
    <name evidence="7" type="primary">dhbC</name>
    <name evidence="7" type="ordered locus">COCOR_04374</name>
</gene>
<feature type="domain" description="Chorismate-utilising enzyme C-terminal" evidence="6">
    <location>
        <begin position="184"/>
        <end position="447"/>
    </location>
</feature>
<dbReference type="FunCoup" id="H8N1Y6">
    <property type="interactions" value="40"/>
</dbReference>
<dbReference type="AlphaFoldDB" id="H8N1Y6"/>
<comment type="similarity">
    <text evidence="2">Belongs to the isochorismate synthase family.</text>
</comment>
<dbReference type="RefSeq" id="WP_014397183.1">
    <property type="nucleotide sequence ID" value="NC_017030.1"/>
</dbReference>
<dbReference type="NCBIfam" id="NF005380">
    <property type="entry name" value="PRK06923.1"/>
    <property type="match status" value="1"/>
</dbReference>
<dbReference type="SUPFAM" id="SSF56322">
    <property type="entry name" value="ADC synthase"/>
    <property type="match status" value="1"/>
</dbReference>
<evidence type="ECO:0000313" key="8">
    <source>
        <dbReference type="Proteomes" id="UP000007587"/>
    </source>
</evidence>
<comment type="catalytic activity">
    <reaction evidence="1">
        <text>chorismate = isochorismate</text>
        <dbReference type="Rhea" id="RHEA:18985"/>
        <dbReference type="ChEBI" id="CHEBI:29748"/>
        <dbReference type="ChEBI" id="CHEBI:29780"/>
        <dbReference type="EC" id="5.4.4.2"/>
    </reaction>
</comment>
<protein>
    <recommendedName>
        <fullName evidence="3">isochorismate synthase</fullName>
        <ecNumber evidence="3">5.4.4.2</ecNumber>
    </recommendedName>
    <alternativeName>
        <fullName evidence="5">Isochorismate mutase</fullName>
    </alternativeName>
</protein>
<proteinExistence type="inferred from homology"/>
<dbReference type="HOGENOM" id="CLU_006493_8_6_7"/>
<accession>H8N1Y6</accession>